<evidence type="ECO:0000259" key="1">
    <source>
        <dbReference type="Pfam" id="PF13456"/>
    </source>
</evidence>
<dbReference type="InterPro" id="IPR044730">
    <property type="entry name" value="RNase_H-like_dom_plant"/>
</dbReference>
<accession>A0A7J6FAN6</accession>
<dbReference type="PANTHER" id="PTHR47074:SF48">
    <property type="entry name" value="POLYNUCLEOTIDYL TRANSFERASE, RIBONUCLEASE H-LIKE SUPERFAMILY PROTEIN"/>
    <property type="match status" value="1"/>
</dbReference>
<dbReference type="Gene3D" id="3.30.420.10">
    <property type="entry name" value="Ribonuclease H-like superfamily/Ribonuclease H"/>
    <property type="match status" value="1"/>
</dbReference>
<evidence type="ECO:0000313" key="2">
    <source>
        <dbReference type="EMBL" id="KAF4367771.1"/>
    </source>
</evidence>
<dbReference type="InterPro" id="IPR002156">
    <property type="entry name" value="RNaseH_domain"/>
</dbReference>
<sequence length="259" mass="29466">MHERKRKRSREVRNERGRYFASPGHHVFHSRKVCFEKNFARDYNHVTVNKNLNDLIAMDFTGDDAKESNDPISEHATICDGDTSDLELDNFEELLIKPILEVSHHQSYNSQSSIPCIIQEDTPALYVDAALDQDNCVTGLGFVFKIGPHRVVASAKIHKPGSFTPIFAEGQALLEGISWCLSSQLRPEFIFTDCRNLVSKVNGHWKDQSALSSLVSKIRYSSNFPDVSLKYLPRQFNANAHSLAKEAIRLREEDDEELF</sequence>
<name>A0A7J6FAN6_CANSA</name>
<dbReference type="SUPFAM" id="SSF53098">
    <property type="entry name" value="Ribonuclease H-like"/>
    <property type="match status" value="1"/>
</dbReference>
<dbReference type="InterPro" id="IPR036397">
    <property type="entry name" value="RNaseH_sf"/>
</dbReference>
<comment type="caution">
    <text evidence="2">The sequence shown here is derived from an EMBL/GenBank/DDBJ whole genome shotgun (WGS) entry which is preliminary data.</text>
</comment>
<feature type="domain" description="RNase H type-1" evidence="1">
    <location>
        <begin position="127"/>
        <end position="247"/>
    </location>
</feature>
<dbReference type="CDD" id="cd06222">
    <property type="entry name" value="RNase_H_like"/>
    <property type="match status" value="1"/>
</dbReference>
<reference evidence="2 3" key="1">
    <citation type="journal article" date="2020" name="bioRxiv">
        <title>Sequence and annotation of 42 cannabis genomes reveals extensive copy number variation in cannabinoid synthesis and pathogen resistance genes.</title>
        <authorList>
            <person name="Mckernan K.J."/>
            <person name="Helbert Y."/>
            <person name="Kane L.T."/>
            <person name="Ebling H."/>
            <person name="Zhang L."/>
            <person name="Liu B."/>
            <person name="Eaton Z."/>
            <person name="Mclaughlin S."/>
            <person name="Kingan S."/>
            <person name="Baybayan P."/>
            <person name="Concepcion G."/>
            <person name="Jordan M."/>
            <person name="Riva A."/>
            <person name="Barbazuk W."/>
            <person name="Harkins T."/>
        </authorList>
    </citation>
    <scope>NUCLEOTIDE SEQUENCE [LARGE SCALE GENOMIC DNA]</scope>
    <source>
        <strain evidence="3">cv. Jamaican Lion 4</strain>
        <tissue evidence="2">Leaf</tissue>
    </source>
</reference>
<dbReference type="GO" id="GO:0003676">
    <property type="term" value="F:nucleic acid binding"/>
    <property type="evidence" value="ECO:0007669"/>
    <property type="project" value="InterPro"/>
</dbReference>
<dbReference type="AlphaFoldDB" id="A0A7J6FAN6"/>
<evidence type="ECO:0000313" key="3">
    <source>
        <dbReference type="Proteomes" id="UP000583929"/>
    </source>
</evidence>
<proteinExistence type="predicted"/>
<dbReference type="EMBL" id="JAATIQ010000243">
    <property type="protein sequence ID" value="KAF4367771.1"/>
    <property type="molecule type" value="Genomic_DNA"/>
</dbReference>
<protein>
    <recommendedName>
        <fullName evidence="1">RNase H type-1 domain-containing protein</fullName>
    </recommendedName>
</protein>
<organism evidence="2 3">
    <name type="scientific">Cannabis sativa</name>
    <name type="common">Hemp</name>
    <name type="synonym">Marijuana</name>
    <dbReference type="NCBI Taxonomy" id="3483"/>
    <lineage>
        <taxon>Eukaryota</taxon>
        <taxon>Viridiplantae</taxon>
        <taxon>Streptophyta</taxon>
        <taxon>Embryophyta</taxon>
        <taxon>Tracheophyta</taxon>
        <taxon>Spermatophyta</taxon>
        <taxon>Magnoliopsida</taxon>
        <taxon>eudicotyledons</taxon>
        <taxon>Gunneridae</taxon>
        <taxon>Pentapetalae</taxon>
        <taxon>rosids</taxon>
        <taxon>fabids</taxon>
        <taxon>Rosales</taxon>
        <taxon>Cannabaceae</taxon>
        <taxon>Cannabis</taxon>
    </lineage>
</organism>
<keyword evidence="3" id="KW-1185">Reference proteome</keyword>
<gene>
    <name evidence="2" type="ORF">G4B88_011072</name>
</gene>
<dbReference type="Pfam" id="PF13456">
    <property type="entry name" value="RVT_3"/>
    <property type="match status" value="1"/>
</dbReference>
<dbReference type="InterPro" id="IPR012337">
    <property type="entry name" value="RNaseH-like_sf"/>
</dbReference>
<dbReference type="Proteomes" id="UP000583929">
    <property type="component" value="Unassembled WGS sequence"/>
</dbReference>
<dbReference type="InterPro" id="IPR052929">
    <property type="entry name" value="RNase_H-like_EbsB-rel"/>
</dbReference>
<dbReference type="PANTHER" id="PTHR47074">
    <property type="entry name" value="BNAC02G40300D PROTEIN"/>
    <property type="match status" value="1"/>
</dbReference>
<dbReference type="GO" id="GO:0004523">
    <property type="term" value="F:RNA-DNA hybrid ribonuclease activity"/>
    <property type="evidence" value="ECO:0007669"/>
    <property type="project" value="InterPro"/>
</dbReference>